<reference evidence="1 2" key="1">
    <citation type="journal article" date="2022" name="bioRxiv">
        <title>The genome of the oomycete Peronosclerospora sorghi, a cosmopolitan pathogen of maize and sorghum, is inflated with dispersed pseudogenes.</title>
        <authorList>
            <person name="Fletcher K."/>
            <person name="Martin F."/>
            <person name="Isakeit T."/>
            <person name="Cavanaugh K."/>
            <person name="Magill C."/>
            <person name="Michelmore R."/>
        </authorList>
    </citation>
    <scope>NUCLEOTIDE SEQUENCE [LARGE SCALE GENOMIC DNA]</scope>
    <source>
        <strain evidence="1">P6</strain>
    </source>
</reference>
<evidence type="ECO:0000313" key="2">
    <source>
        <dbReference type="Proteomes" id="UP001163321"/>
    </source>
</evidence>
<name>A0ACC0VIT8_9STRA</name>
<accession>A0ACC0VIT8</accession>
<dbReference type="EMBL" id="CM047588">
    <property type="protein sequence ID" value="KAI9905773.1"/>
    <property type="molecule type" value="Genomic_DNA"/>
</dbReference>
<keyword evidence="2" id="KW-1185">Reference proteome</keyword>
<organism evidence="1 2">
    <name type="scientific">Peronosclerospora sorghi</name>
    <dbReference type="NCBI Taxonomy" id="230839"/>
    <lineage>
        <taxon>Eukaryota</taxon>
        <taxon>Sar</taxon>
        <taxon>Stramenopiles</taxon>
        <taxon>Oomycota</taxon>
        <taxon>Peronosporomycetes</taxon>
        <taxon>Peronosporales</taxon>
        <taxon>Peronosporaceae</taxon>
        <taxon>Peronosclerospora</taxon>
    </lineage>
</organism>
<sequence>MAFRGTEQGATVASSLAAWPRSAAANFTNLSHEAGVKMILPPKAYYATHDTMPPPNQVLTMKPSCTVVHERNPSSDPQVSRKKRIGANPIAGKKRNGEQSSSPRPPKSHRL</sequence>
<gene>
    <name evidence="1" type="ORF">PsorP6_014195</name>
</gene>
<comment type="caution">
    <text evidence="1">The sequence shown here is derived from an EMBL/GenBank/DDBJ whole genome shotgun (WGS) entry which is preliminary data.</text>
</comment>
<evidence type="ECO:0000313" key="1">
    <source>
        <dbReference type="EMBL" id="KAI9905773.1"/>
    </source>
</evidence>
<protein>
    <submittedName>
        <fullName evidence="1">Uncharacterized protein</fullName>
    </submittedName>
</protein>
<dbReference type="Proteomes" id="UP001163321">
    <property type="component" value="Chromosome 9"/>
</dbReference>
<proteinExistence type="predicted"/>